<evidence type="ECO:0000313" key="2">
    <source>
        <dbReference type="WBParaSite" id="Gr19_v10_g9185.t2"/>
    </source>
</evidence>
<proteinExistence type="predicted"/>
<accession>A0A914IEK6</accession>
<sequence length="91" mass="10467">MIYVADHKGTPNSANSSFAYSRHTKVIQSQPPKNLNFEGAPSSFCCTPTPNRRSKNNNIISHHSWNSKLFQRIWTHKQHTTQICCKGRKLR</sequence>
<organism evidence="1 2">
    <name type="scientific">Globodera rostochiensis</name>
    <name type="common">Golden nematode worm</name>
    <name type="synonym">Heterodera rostochiensis</name>
    <dbReference type="NCBI Taxonomy" id="31243"/>
    <lineage>
        <taxon>Eukaryota</taxon>
        <taxon>Metazoa</taxon>
        <taxon>Ecdysozoa</taxon>
        <taxon>Nematoda</taxon>
        <taxon>Chromadorea</taxon>
        <taxon>Rhabditida</taxon>
        <taxon>Tylenchina</taxon>
        <taxon>Tylenchomorpha</taxon>
        <taxon>Tylenchoidea</taxon>
        <taxon>Heteroderidae</taxon>
        <taxon>Heteroderinae</taxon>
        <taxon>Globodera</taxon>
    </lineage>
</organism>
<dbReference type="Proteomes" id="UP000887572">
    <property type="component" value="Unplaced"/>
</dbReference>
<reference evidence="2" key="1">
    <citation type="submission" date="2022-11" db="UniProtKB">
        <authorList>
            <consortium name="WormBaseParasite"/>
        </authorList>
    </citation>
    <scope>IDENTIFICATION</scope>
</reference>
<dbReference type="AlphaFoldDB" id="A0A914IEK6"/>
<dbReference type="WBParaSite" id="Gr19_v10_g9185.t2">
    <property type="protein sequence ID" value="Gr19_v10_g9185.t2"/>
    <property type="gene ID" value="Gr19_v10_g9185"/>
</dbReference>
<keyword evidence="1" id="KW-1185">Reference proteome</keyword>
<evidence type="ECO:0000313" key="1">
    <source>
        <dbReference type="Proteomes" id="UP000887572"/>
    </source>
</evidence>
<protein>
    <submittedName>
        <fullName evidence="2">Uncharacterized protein</fullName>
    </submittedName>
</protein>
<name>A0A914IEK6_GLORO</name>